<organism evidence="13 14">
    <name type="scientific">Flemingia macrophylla</name>
    <dbReference type="NCBI Taxonomy" id="520843"/>
    <lineage>
        <taxon>Eukaryota</taxon>
        <taxon>Viridiplantae</taxon>
        <taxon>Streptophyta</taxon>
        <taxon>Embryophyta</taxon>
        <taxon>Tracheophyta</taxon>
        <taxon>Spermatophyta</taxon>
        <taxon>Magnoliopsida</taxon>
        <taxon>eudicotyledons</taxon>
        <taxon>Gunneridae</taxon>
        <taxon>Pentapetalae</taxon>
        <taxon>rosids</taxon>
        <taxon>fabids</taxon>
        <taxon>Fabales</taxon>
        <taxon>Fabaceae</taxon>
        <taxon>Papilionoideae</taxon>
        <taxon>50 kb inversion clade</taxon>
        <taxon>NPAAA clade</taxon>
        <taxon>indigoferoid/millettioid clade</taxon>
        <taxon>Phaseoleae</taxon>
        <taxon>Flemingia</taxon>
    </lineage>
</organism>
<dbReference type="Gene3D" id="3.10.120.10">
    <property type="entry name" value="Cytochrome b5-like heme/steroid binding domain"/>
    <property type="match status" value="1"/>
</dbReference>
<dbReference type="PANTHER" id="PTHR19353">
    <property type="entry name" value="FATTY ACID DESATURASE 2"/>
    <property type="match status" value="1"/>
</dbReference>
<reference evidence="13 14" key="1">
    <citation type="submission" date="2024-08" db="EMBL/GenBank/DDBJ databases">
        <title>Insights into the chromosomal genome structure of Flemingia macrophylla.</title>
        <authorList>
            <person name="Ding Y."/>
            <person name="Zhao Y."/>
            <person name="Bi W."/>
            <person name="Wu M."/>
            <person name="Zhao G."/>
            <person name="Gong Y."/>
            <person name="Li W."/>
            <person name="Zhang P."/>
        </authorList>
    </citation>
    <scope>NUCLEOTIDE SEQUENCE [LARGE SCALE GENOMIC DNA]</scope>
    <source>
        <strain evidence="13">DYQJB</strain>
        <tissue evidence="13">Leaf</tissue>
    </source>
</reference>
<keyword evidence="7" id="KW-0560">Oxidoreductase</keyword>
<keyword evidence="5" id="KW-0479">Metal-binding</keyword>
<sequence length="340" mass="37898">MKAVRLTYLARLATCITKAFLDFLISLEMFNCLNLLQAPLSIQEGVGIGASYKSCKKSMVVGKVSEDRKQAIVEHIWGMKDTACPPIIYHCKMQRHDRGTGYYIQWFCPKPFRCHITDLPGIPTSAGKEFILPHAHSITSYLRPTYILAHNRLWEIFFLLPRPRRPRASSPTHHHTHASPHPPTTATAARSTNPTTTSTEEAASRDAAASYISSSHLRNHGTRHADWISIDGAVYDVTEWLHRHPGGSLPVFTLAGRNATDAFQPPRRPSCSRGSRRTSASATPPSPPRPRTTRHCCPSSPALGCSSARATPRWRSSPSSWRSWSSRWRASSSPTAPPYW</sequence>
<feature type="domain" description="Cytochrome b5 heme-binding" evidence="12">
    <location>
        <begin position="209"/>
        <end position="263"/>
    </location>
</feature>
<protein>
    <recommendedName>
        <fullName evidence="12">Cytochrome b5 heme-binding domain-containing protein</fullName>
    </recommendedName>
</protein>
<evidence type="ECO:0000256" key="7">
    <source>
        <dbReference type="ARBA" id="ARBA00023002"/>
    </source>
</evidence>
<dbReference type="SUPFAM" id="SSF55856">
    <property type="entry name" value="Cytochrome b5-like heme/steroid binding domain"/>
    <property type="match status" value="1"/>
</dbReference>
<keyword evidence="10" id="KW-0472">Membrane</keyword>
<comment type="pathway">
    <text evidence="2">Lipid metabolism.</text>
</comment>
<evidence type="ECO:0000256" key="8">
    <source>
        <dbReference type="ARBA" id="ARBA00023004"/>
    </source>
</evidence>
<evidence type="ECO:0000259" key="12">
    <source>
        <dbReference type="PROSITE" id="PS50255"/>
    </source>
</evidence>
<evidence type="ECO:0000256" key="11">
    <source>
        <dbReference type="SAM" id="MobiDB-lite"/>
    </source>
</evidence>
<feature type="compositionally biased region" description="Low complexity" evidence="11">
    <location>
        <begin position="306"/>
        <end position="334"/>
    </location>
</feature>
<feature type="compositionally biased region" description="Low complexity" evidence="11">
    <location>
        <begin position="269"/>
        <end position="283"/>
    </location>
</feature>
<keyword evidence="6" id="KW-1133">Transmembrane helix</keyword>
<accession>A0ABD1LSS9</accession>
<proteinExistence type="inferred from homology"/>
<keyword evidence="9" id="KW-0443">Lipid metabolism</keyword>
<keyword evidence="14" id="KW-1185">Reference proteome</keyword>
<evidence type="ECO:0000256" key="3">
    <source>
        <dbReference type="ARBA" id="ARBA00009295"/>
    </source>
</evidence>
<gene>
    <name evidence="13" type="ORF">Fmac_025431</name>
</gene>
<evidence type="ECO:0000256" key="1">
    <source>
        <dbReference type="ARBA" id="ARBA00004141"/>
    </source>
</evidence>
<evidence type="ECO:0000256" key="9">
    <source>
        <dbReference type="ARBA" id="ARBA00023098"/>
    </source>
</evidence>
<evidence type="ECO:0000256" key="4">
    <source>
        <dbReference type="ARBA" id="ARBA00022692"/>
    </source>
</evidence>
<keyword evidence="8" id="KW-0408">Iron</keyword>
<dbReference type="AlphaFoldDB" id="A0ABD1LSS9"/>
<dbReference type="GO" id="GO:0016020">
    <property type="term" value="C:membrane"/>
    <property type="evidence" value="ECO:0007669"/>
    <property type="project" value="UniProtKB-SubCell"/>
</dbReference>
<dbReference type="GO" id="GO:0006629">
    <property type="term" value="P:lipid metabolic process"/>
    <property type="evidence" value="ECO:0007669"/>
    <property type="project" value="UniProtKB-KW"/>
</dbReference>
<dbReference type="InterPro" id="IPR036400">
    <property type="entry name" value="Cyt_B5-like_heme/steroid_sf"/>
</dbReference>
<dbReference type="InterPro" id="IPR001199">
    <property type="entry name" value="Cyt_B5-like_heme/steroid-bd"/>
</dbReference>
<evidence type="ECO:0000256" key="10">
    <source>
        <dbReference type="ARBA" id="ARBA00023136"/>
    </source>
</evidence>
<comment type="caution">
    <text evidence="13">The sequence shown here is derived from an EMBL/GenBank/DDBJ whole genome shotgun (WGS) entry which is preliminary data.</text>
</comment>
<evidence type="ECO:0000313" key="14">
    <source>
        <dbReference type="Proteomes" id="UP001603857"/>
    </source>
</evidence>
<dbReference type="Pfam" id="PF00173">
    <property type="entry name" value="Cyt-b5"/>
    <property type="match status" value="1"/>
</dbReference>
<evidence type="ECO:0000313" key="13">
    <source>
        <dbReference type="EMBL" id="KAL2326373.1"/>
    </source>
</evidence>
<dbReference type="EMBL" id="JBGMDY010000008">
    <property type="protein sequence ID" value="KAL2326373.1"/>
    <property type="molecule type" value="Genomic_DNA"/>
</dbReference>
<evidence type="ECO:0000256" key="6">
    <source>
        <dbReference type="ARBA" id="ARBA00022989"/>
    </source>
</evidence>
<dbReference type="SMART" id="SM01117">
    <property type="entry name" value="Cyt-b5"/>
    <property type="match status" value="1"/>
</dbReference>
<comment type="similarity">
    <text evidence="3">Belongs to the fatty acid desaturase type 1 family.</text>
</comment>
<dbReference type="PANTHER" id="PTHR19353:SF30">
    <property type="entry name" value="DELTA 8-(E)-SPHINGOLIPID DESATURASE"/>
    <property type="match status" value="1"/>
</dbReference>
<feature type="region of interest" description="Disordered" evidence="11">
    <location>
        <begin position="260"/>
        <end position="340"/>
    </location>
</feature>
<dbReference type="GO" id="GO:0016717">
    <property type="term" value="F:oxidoreductase activity, acting on paired donors, with oxidation of a pair of donors resulting in the reduction of molecular oxygen to two molecules of water"/>
    <property type="evidence" value="ECO:0007669"/>
    <property type="project" value="UniProtKB-ARBA"/>
</dbReference>
<evidence type="ECO:0000256" key="5">
    <source>
        <dbReference type="ARBA" id="ARBA00022723"/>
    </source>
</evidence>
<keyword evidence="4" id="KW-0812">Transmembrane</keyword>
<comment type="subcellular location">
    <subcellularLocation>
        <location evidence="1">Membrane</location>
        <topology evidence="1">Multi-pass membrane protein</topology>
    </subcellularLocation>
</comment>
<feature type="region of interest" description="Disordered" evidence="11">
    <location>
        <begin position="167"/>
        <end position="207"/>
    </location>
</feature>
<dbReference type="PROSITE" id="PS50255">
    <property type="entry name" value="CYTOCHROME_B5_2"/>
    <property type="match status" value="1"/>
</dbReference>
<dbReference type="Proteomes" id="UP001603857">
    <property type="component" value="Unassembled WGS sequence"/>
</dbReference>
<evidence type="ECO:0000256" key="2">
    <source>
        <dbReference type="ARBA" id="ARBA00005189"/>
    </source>
</evidence>
<feature type="compositionally biased region" description="Basic residues" evidence="11">
    <location>
        <begin position="167"/>
        <end position="178"/>
    </location>
</feature>
<feature type="compositionally biased region" description="Low complexity" evidence="11">
    <location>
        <begin position="184"/>
        <end position="207"/>
    </location>
</feature>
<dbReference type="InterPro" id="IPR012171">
    <property type="entry name" value="Fatty_acid_desaturase"/>
</dbReference>
<name>A0ABD1LSS9_9FABA</name>
<dbReference type="GO" id="GO:0046872">
    <property type="term" value="F:metal ion binding"/>
    <property type="evidence" value="ECO:0007669"/>
    <property type="project" value="UniProtKB-KW"/>
</dbReference>